<dbReference type="EMBL" id="KL142380">
    <property type="protein sequence ID" value="KDR75811.1"/>
    <property type="molecule type" value="Genomic_DNA"/>
</dbReference>
<evidence type="ECO:0000256" key="8">
    <source>
        <dbReference type="ARBA" id="ARBA00023128"/>
    </source>
</evidence>
<dbReference type="STRING" id="685588.A0A067SY36"/>
<feature type="compositionally biased region" description="Polar residues" evidence="12">
    <location>
        <begin position="105"/>
        <end position="114"/>
    </location>
</feature>
<keyword evidence="9" id="KW-1015">Disulfide bond</keyword>
<feature type="domain" description="CHCH" evidence="13">
    <location>
        <begin position="163"/>
        <end position="198"/>
    </location>
</feature>
<dbReference type="OrthoDB" id="7481291at2759"/>
<proteinExistence type="predicted"/>
<dbReference type="GO" id="GO:0045041">
    <property type="term" value="P:protein import into mitochondrial intermembrane space"/>
    <property type="evidence" value="ECO:0007669"/>
    <property type="project" value="InterPro"/>
</dbReference>
<dbReference type="HOGENOM" id="CLU_054990_1_2_1"/>
<accession>A0A067SY36</accession>
<evidence type="ECO:0000313" key="15">
    <source>
        <dbReference type="Proteomes" id="UP000027222"/>
    </source>
</evidence>
<dbReference type="GO" id="GO:0005743">
    <property type="term" value="C:mitochondrial inner membrane"/>
    <property type="evidence" value="ECO:0007669"/>
    <property type="project" value="UniProtKB-SubCell"/>
</dbReference>
<dbReference type="PROSITE" id="PS51808">
    <property type="entry name" value="CHCH"/>
    <property type="match status" value="1"/>
</dbReference>
<evidence type="ECO:0000313" key="14">
    <source>
        <dbReference type="EMBL" id="KDR75811.1"/>
    </source>
</evidence>
<keyword evidence="10" id="KW-0676">Redox-active center</keyword>
<name>A0A067SY36_GALM3</name>
<evidence type="ECO:0000256" key="5">
    <source>
        <dbReference type="ARBA" id="ARBA00022927"/>
    </source>
</evidence>
<gene>
    <name evidence="14" type="ORF">GALMADRAFT_248524</name>
</gene>
<comment type="cofactor">
    <cofactor evidence="1">
        <name>Cu(2+)</name>
        <dbReference type="ChEBI" id="CHEBI:29036"/>
    </cofactor>
</comment>
<dbReference type="PANTHER" id="PTHR21622:SF0">
    <property type="entry name" value="COILED-COIL-HELIX-COILED-COIL-HELIX DOMAIN CONTAINING 4"/>
    <property type="match status" value="1"/>
</dbReference>
<reference evidence="15" key="1">
    <citation type="journal article" date="2014" name="Proc. Natl. Acad. Sci. U.S.A.">
        <title>Extensive sampling of basidiomycete genomes demonstrates inadequacy of the white-rot/brown-rot paradigm for wood decay fungi.</title>
        <authorList>
            <person name="Riley R."/>
            <person name="Salamov A.A."/>
            <person name="Brown D.W."/>
            <person name="Nagy L.G."/>
            <person name="Floudas D."/>
            <person name="Held B.W."/>
            <person name="Levasseur A."/>
            <person name="Lombard V."/>
            <person name="Morin E."/>
            <person name="Otillar R."/>
            <person name="Lindquist E.A."/>
            <person name="Sun H."/>
            <person name="LaButti K.M."/>
            <person name="Schmutz J."/>
            <person name="Jabbour D."/>
            <person name="Luo H."/>
            <person name="Baker S.E."/>
            <person name="Pisabarro A.G."/>
            <person name="Walton J.D."/>
            <person name="Blanchette R.A."/>
            <person name="Henrissat B."/>
            <person name="Martin F."/>
            <person name="Cullen D."/>
            <person name="Hibbett D.S."/>
            <person name="Grigoriev I.V."/>
        </authorList>
    </citation>
    <scope>NUCLEOTIDE SEQUENCE [LARGE SCALE GENOMIC DNA]</scope>
    <source>
        <strain evidence="15">CBS 339.88</strain>
    </source>
</reference>
<protein>
    <recommendedName>
        <fullName evidence="3">Mitochondrial intermembrane space import and assembly protein 40</fullName>
    </recommendedName>
    <alternativeName>
        <fullName evidence="11">Mitochondrial import inner membrane translocase TIM40</fullName>
    </alternativeName>
</protein>
<dbReference type="PANTHER" id="PTHR21622">
    <property type="entry name" value="COILED-COIL-HELIX-COILED-COIL-HELIX DOMAIN CONTAINING 4"/>
    <property type="match status" value="1"/>
</dbReference>
<evidence type="ECO:0000259" key="13">
    <source>
        <dbReference type="Pfam" id="PF06747"/>
    </source>
</evidence>
<keyword evidence="15" id="KW-1185">Reference proteome</keyword>
<evidence type="ECO:0000256" key="9">
    <source>
        <dbReference type="ARBA" id="ARBA00023157"/>
    </source>
</evidence>
<dbReference type="InterPro" id="IPR039289">
    <property type="entry name" value="CHCHD4"/>
</dbReference>
<evidence type="ECO:0000256" key="4">
    <source>
        <dbReference type="ARBA" id="ARBA00022448"/>
    </source>
</evidence>
<organism evidence="14 15">
    <name type="scientific">Galerina marginata (strain CBS 339.88)</name>
    <dbReference type="NCBI Taxonomy" id="685588"/>
    <lineage>
        <taxon>Eukaryota</taxon>
        <taxon>Fungi</taxon>
        <taxon>Dikarya</taxon>
        <taxon>Basidiomycota</taxon>
        <taxon>Agaricomycotina</taxon>
        <taxon>Agaricomycetes</taxon>
        <taxon>Agaricomycetidae</taxon>
        <taxon>Agaricales</taxon>
        <taxon>Agaricineae</taxon>
        <taxon>Strophariaceae</taxon>
        <taxon>Galerina</taxon>
    </lineage>
</organism>
<dbReference type="Pfam" id="PF06747">
    <property type="entry name" value="CHCH"/>
    <property type="match status" value="1"/>
</dbReference>
<evidence type="ECO:0000256" key="6">
    <source>
        <dbReference type="ARBA" id="ARBA00023002"/>
    </source>
</evidence>
<keyword evidence="5" id="KW-0653">Protein transport</keyword>
<dbReference type="Proteomes" id="UP000027222">
    <property type="component" value="Unassembled WGS sequence"/>
</dbReference>
<dbReference type="GO" id="GO:0015035">
    <property type="term" value="F:protein-disulfide reductase activity"/>
    <property type="evidence" value="ECO:0007669"/>
    <property type="project" value="InterPro"/>
</dbReference>
<feature type="compositionally biased region" description="Polar residues" evidence="12">
    <location>
        <begin position="237"/>
        <end position="248"/>
    </location>
</feature>
<evidence type="ECO:0000256" key="12">
    <source>
        <dbReference type="SAM" id="MobiDB-lite"/>
    </source>
</evidence>
<evidence type="ECO:0000256" key="2">
    <source>
        <dbReference type="ARBA" id="ARBA00004164"/>
    </source>
</evidence>
<evidence type="ECO:0000256" key="7">
    <source>
        <dbReference type="ARBA" id="ARBA00023010"/>
    </source>
</evidence>
<keyword evidence="6" id="KW-0560">Oxidoreductase</keyword>
<evidence type="ECO:0000256" key="1">
    <source>
        <dbReference type="ARBA" id="ARBA00001973"/>
    </source>
</evidence>
<dbReference type="AlphaFoldDB" id="A0A067SY36"/>
<feature type="region of interest" description="Disordered" evidence="12">
    <location>
        <begin position="58"/>
        <end position="144"/>
    </location>
</feature>
<dbReference type="GO" id="GO:0005758">
    <property type="term" value="C:mitochondrial intermembrane space"/>
    <property type="evidence" value="ECO:0007669"/>
    <property type="project" value="TreeGrafter"/>
</dbReference>
<evidence type="ECO:0000256" key="3">
    <source>
        <dbReference type="ARBA" id="ARBA00013714"/>
    </source>
</evidence>
<keyword evidence="4" id="KW-0813">Transport</keyword>
<comment type="subcellular location">
    <subcellularLocation>
        <location evidence="2">Mitochondrion inner membrane</location>
        <topology evidence="2">Single-pass type II membrane protein</topology>
        <orientation evidence="2">Intermembrane side</orientation>
    </subcellularLocation>
</comment>
<dbReference type="InterPro" id="IPR010625">
    <property type="entry name" value="CHCH"/>
</dbReference>
<evidence type="ECO:0000256" key="10">
    <source>
        <dbReference type="ARBA" id="ARBA00023284"/>
    </source>
</evidence>
<sequence length="262" mass="27985">MFSRLSRLPLRRCLHTRATAGASASNAWRATQVTLGASAVTAAYMTWRLTREGNQIALDSPQTLKHSKESSQTKSLQMASHPTDAPSELTASTSHSEQDVFVPDTPSSETQISAPDSDDESPKPDGEEPSGEGQGAAQGAFNPETGEINWDCPCLGGMAHGPCGPEFREAFSCFVFSEAEPKGINCVDKFQNMQNCFRAHPEVYADEIMDDDDEESPAPADSNVPPQEETSSDDKLNGTTTSGLSPTQKPHIDSAHVASGSP</sequence>
<evidence type="ECO:0000256" key="11">
    <source>
        <dbReference type="ARBA" id="ARBA00033150"/>
    </source>
</evidence>
<dbReference type="Gene3D" id="1.10.287.2900">
    <property type="match status" value="1"/>
</dbReference>
<feature type="compositionally biased region" description="Acidic residues" evidence="12">
    <location>
        <begin position="205"/>
        <end position="216"/>
    </location>
</feature>
<keyword evidence="7" id="KW-0811">Translocation</keyword>
<feature type="region of interest" description="Disordered" evidence="12">
    <location>
        <begin position="205"/>
        <end position="262"/>
    </location>
</feature>
<keyword evidence="8" id="KW-0496">Mitochondrion</keyword>